<evidence type="ECO:0000256" key="1">
    <source>
        <dbReference type="SAM" id="MobiDB-lite"/>
    </source>
</evidence>
<name>D4N290_9ABAC</name>
<dbReference type="Proteomes" id="UP000203822">
    <property type="component" value="Segment"/>
</dbReference>
<protein>
    <submittedName>
        <fullName evidence="2">ORF53</fullName>
    </submittedName>
</protein>
<dbReference type="OrthoDB" id="8698at10239"/>
<evidence type="ECO:0000313" key="3">
    <source>
        <dbReference type="Proteomes" id="UP000203822"/>
    </source>
</evidence>
<dbReference type="RefSeq" id="YP_003517793.1">
    <property type="nucleotide sequence ID" value="NC_013953.1"/>
</dbReference>
<dbReference type="KEGG" id="vg:8919433"/>
<evidence type="ECO:0000313" key="2">
    <source>
        <dbReference type="EMBL" id="ADD73762.1"/>
    </source>
</evidence>
<accession>D4N290</accession>
<keyword evidence="3" id="KW-1185">Reference proteome</keyword>
<reference evidence="2 3" key="1">
    <citation type="journal article" date="2010" name="BMC Genomics">
        <title>Genomic sequencing and analyses of Lymantria xylina multiple nucleopolyhedrovirus.</title>
        <authorList>
            <person name="Nai Y.S."/>
            <person name="Wu C.Y."/>
            <person name="Wang T.C."/>
            <person name="Chen Y.R."/>
            <person name="Lau W.H."/>
            <person name="Lo C.F."/>
            <person name="Tsai M.F."/>
            <person name="Wang C.H."/>
        </authorList>
    </citation>
    <scope>NUCLEOTIDE SEQUENCE [LARGE SCALE GENOMIC DNA]</scope>
    <source>
        <strain evidence="2">LyxyMNPV-5</strain>
    </source>
</reference>
<feature type="compositionally biased region" description="Pro residues" evidence="1">
    <location>
        <begin position="97"/>
        <end position="109"/>
    </location>
</feature>
<dbReference type="EMBL" id="GQ202541">
    <property type="protein sequence ID" value="ADD73762.1"/>
    <property type="molecule type" value="Genomic_DNA"/>
</dbReference>
<sequence length="349" mass="39213">MDKKRPSSSILRSKVGSGENVKRTNASSAKKQKTRSSPDKTTGVTPIEMSDDAILDDLDVGLAGDGASYAYPHDVSAYSYRASPHIDYSNMDALMPQAPPPPTPTPSPAPQSARYHYAPTNAARRRTRFVSAPALNFSAPSSFGVRALQQNMDKLSVYLNDLSGKSLALADYFDESRAQSNRSIDFLQYARRLSKYDVSEKNFKLFIDMCNEYYYKLIEQTRALVEILVNVSYSRNSTRVAPRLVAFINMCAAYMTRPMLARLEGEARAGALTGRDEHEDEDELMNYAKRLNRTLYFLLNKNLLELDQFVFYKYTRDNDRGASGAAATPSRKIFNVDVEVAQVDINLYY</sequence>
<dbReference type="GeneID" id="8919433"/>
<feature type="region of interest" description="Disordered" evidence="1">
    <location>
        <begin position="1"/>
        <end position="49"/>
    </location>
</feature>
<proteinExistence type="predicted"/>
<organism evidence="2 3">
    <name type="scientific">Lymantria xylina multiple nucleopolyhedrovirus</name>
    <dbReference type="NCBI Taxonomy" id="2847840"/>
    <lineage>
        <taxon>Viruses</taxon>
        <taxon>Viruses incertae sedis</taxon>
        <taxon>Naldaviricetes</taxon>
        <taxon>Lefavirales</taxon>
        <taxon>Baculoviridae</taxon>
        <taxon>Alphabaculovirus</taxon>
        <taxon>Alphabaculovirus lyxylinae</taxon>
        <taxon>Lymantria xylina nucleopolyhedrovirus</taxon>
    </lineage>
</organism>
<feature type="region of interest" description="Disordered" evidence="1">
    <location>
        <begin position="91"/>
        <end position="112"/>
    </location>
</feature>